<accession>A0ACB8XID1</accession>
<reference evidence="2" key="1">
    <citation type="journal article" date="2022" name="Mol. Ecol. Resour.">
        <title>The genomes of chicory, endive, great burdock and yacon provide insights into Asteraceae palaeo-polyploidization history and plant inulin production.</title>
        <authorList>
            <person name="Fan W."/>
            <person name="Wang S."/>
            <person name="Wang H."/>
            <person name="Wang A."/>
            <person name="Jiang F."/>
            <person name="Liu H."/>
            <person name="Zhao H."/>
            <person name="Xu D."/>
            <person name="Zhang Y."/>
        </authorList>
    </citation>
    <scope>NUCLEOTIDE SEQUENCE [LARGE SCALE GENOMIC DNA]</scope>
    <source>
        <strain evidence="2">cv. Niubang</strain>
    </source>
</reference>
<dbReference type="EMBL" id="CM042063">
    <property type="protein sequence ID" value="KAI3667007.1"/>
    <property type="molecule type" value="Genomic_DNA"/>
</dbReference>
<reference evidence="1 2" key="2">
    <citation type="journal article" date="2022" name="Mol. Ecol. Resour.">
        <title>The genomes of chicory, endive, great burdock and yacon provide insights into Asteraceae paleo-polyploidization history and plant inulin production.</title>
        <authorList>
            <person name="Fan W."/>
            <person name="Wang S."/>
            <person name="Wang H."/>
            <person name="Wang A."/>
            <person name="Jiang F."/>
            <person name="Liu H."/>
            <person name="Zhao H."/>
            <person name="Xu D."/>
            <person name="Zhang Y."/>
        </authorList>
    </citation>
    <scope>NUCLEOTIDE SEQUENCE [LARGE SCALE GENOMIC DNA]</scope>
    <source>
        <strain evidence="2">cv. Niubang</strain>
    </source>
</reference>
<sequence length="131" mass="14774">MVQILFGFMQFCSKSNDIFSARCSGESVGMSSIVNAVLYSFFNNRFIHNQNVFETLEADTHPLTKDLLNFSSCSAASWITVIPIPIKPVTDATKKKAENGRKTDTIKSPDFDNSVFKTRRMIPEMAIKKLR</sequence>
<name>A0ACB8XID1_ARCLA</name>
<keyword evidence="2" id="KW-1185">Reference proteome</keyword>
<gene>
    <name evidence="1" type="ORF">L6452_42049</name>
</gene>
<evidence type="ECO:0000313" key="2">
    <source>
        <dbReference type="Proteomes" id="UP001055879"/>
    </source>
</evidence>
<organism evidence="1 2">
    <name type="scientific">Arctium lappa</name>
    <name type="common">Greater burdock</name>
    <name type="synonym">Lappa major</name>
    <dbReference type="NCBI Taxonomy" id="4217"/>
    <lineage>
        <taxon>Eukaryota</taxon>
        <taxon>Viridiplantae</taxon>
        <taxon>Streptophyta</taxon>
        <taxon>Embryophyta</taxon>
        <taxon>Tracheophyta</taxon>
        <taxon>Spermatophyta</taxon>
        <taxon>Magnoliopsida</taxon>
        <taxon>eudicotyledons</taxon>
        <taxon>Gunneridae</taxon>
        <taxon>Pentapetalae</taxon>
        <taxon>asterids</taxon>
        <taxon>campanulids</taxon>
        <taxon>Asterales</taxon>
        <taxon>Asteraceae</taxon>
        <taxon>Carduoideae</taxon>
        <taxon>Cardueae</taxon>
        <taxon>Arctiinae</taxon>
        <taxon>Arctium</taxon>
    </lineage>
</organism>
<protein>
    <submittedName>
        <fullName evidence="1">Uncharacterized protein</fullName>
    </submittedName>
</protein>
<dbReference type="Proteomes" id="UP001055879">
    <property type="component" value="Linkage Group LG17"/>
</dbReference>
<comment type="caution">
    <text evidence="1">The sequence shown here is derived from an EMBL/GenBank/DDBJ whole genome shotgun (WGS) entry which is preliminary data.</text>
</comment>
<evidence type="ECO:0000313" key="1">
    <source>
        <dbReference type="EMBL" id="KAI3667007.1"/>
    </source>
</evidence>
<proteinExistence type="predicted"/>